<feature type="domain" description="RNA polymerase sigma-70 region 2" evidence="5">
    <location>
        <begin position="14"/>
        <end position="78"/>
    </location>
</feature>
<dbReference type="InterPro" id="IPR036388">
    <property type="entry name" value="WH-like_DNA-bd_sf"/>
</dbReference>
<keyword evidence="8" id="KW-1185">Reference proteome</keyword>
<evidence type="ECO:0000256" key="1">
    <source>
        <dbReference type="ARBA" id="ARBA00010641"/>
    </source>
</evidence>
<name>A0A7V9A6N9_9BACT</name>
<evidence type="ECO:0000256" key="4">
    <source>
        <dbReference type="ARBA" id="ARBA00023163"/>
    </source>
</evidence>
<dbReference type="GO" id="GO:0016987">
    <property type="term" value="F:sigma factor activity"/>
    <property type="evidence" value="ECO:0007669"/>
    <property type="project" value="UniProtKB-KW"/>
</dbReference>
<evidence type="ECO:0000313" key="7">
    <source>
        <dbReference type="EMBL" id="MBA2114156.1"/>
    </source>
</evidence>
<dbReference type="GO" id="GO:0003677">
    <property type="term" value="F:DNA binding"/>
    <property type="evidence" value="ECO:0007669"/>
    <property type="project" value="InterPro"/>
</dbReference>
<dbReference type="InterPro" id="IPR007627">
    <property type="entry name" value="RNA_pol_sigma70_r2"/>
</dbReference>
<proteinExistence type="inferred from homology"/>
<sequence length="171" mass="19518">MNEITEHTLKVQQLFVQYQSQLKAFALVLTTDFVQADDLIQETFLTVTKKAHEFDLNSNFLAWSRAILRFKLLESRRASGIQTVDFLDSLAMSCPEDWANNDRLESLTHCIEGLAPKAREIVLLRYQREHSPAQIAELLSRTVNSINVALSKARLSLRECIDRQLQPGSSQ</sequence>
<keyword evidence="4" id="KW-0804">Transcription</keyword>
<organism evidence="7 8">
    <name type="scientific">Bremerella alba</name>
    <dbReference type="NCBI Taxonomy" id="980252"/>
    <lineage>
        <taxon>Bacteria</taxon>
        <taxon>Pseudomonadati</taxon>
        <taxon>Planctomycetota</taxon>
        <taxon>Planctomycetia</taxon>
        <taxon>Pirellulales</taxon>
        <taxon>Pirellulaceae</taxon>
        <taxon>Bremerella</taxon>
    </lineage>
</organism>
<dbReference type="AlphaFoldDB" id="A0A7V9A6N9"/>
<dbReference type="GO" id="GO:0006352">
    <property type="term" value="P:DNA-templated transcription initiation"/>
    <property type="evidence" value="ECO:0007669"/>
    <property type="project" value="InterPro"/>
</dbReference>
<keyword evidence="3" id="KW-0731">Sigma factor</keyword>
<dbReference type="RefSeq" id="WP_207395635.1">
    <property type="nucleotide sequence ID" value="NZ_JABRWO010000003.1"/>
</dbReference>
<dbReference type="PANTHER" id="PTHR43133">
    <property type="entry name" value="RNA POLYMERASE ECF-TYPE SIGMA FACTO"/>
    <property type="match status" value="1"/>
</dbReference>
<protein>
    <submittedName>
        <fullName evidence="7">Uncharacterized protein</fullName>
    </submittedName>
</protein>
<evidence type="ECO:0000259" key="5">
    <source>
        <dbReference type="Pfam" id="PF04542"/>
    </source>
</evidence>
<dbReference type="EMBL" id="JABRWO010000003">
    <property type="protein sequence ID" value="MBA2114156.1"/>
    <property type="molecule type" value="Genomic_DNA"/>
</dbReference>
<dbReference type="Gene3D" id="1.10.1740.10">
    <property type="match status" value="1"/>
</dbReference>
<dbReference type="Gene3D" id="1.10.10.10">
    <property type="entry name" value="Winged helix-like DNA-binding domain superfamily/Winged helix DNA-binding domain"/>
    <property type="match status" value="1"/>
</dbReference>
<comment type="caution">
    <text evidence="7">The sequence shown here is derived from an EMBL/GenBank/DDBJ whole genome shotgun (WGS) entry which is preliminary data.</text>
</comment>
<feature type="domain" description="RNA polymerase sigma factor 70 region 4 type 2" evidence="6">
    <location>
        <begin position="105"/>
        <end position="157"/>
    </location>
</feature>
<dbReference type="InterPro" id="IPR014284">
    <property type="entry name" value="RNA_pol_sigma-70_dom"/>
</dbReference>
<evidence type="ECO:0000259" key="6">
    <source>
        <dbReference type="Pfam" id="PF08281"/>
    </source>
</evidence>
<gene>
    <name evidence="7" type="ORF">HOV93_13120</name>
</gene>
<dbReference type="SUPFAM" id="SSF88659">
    <property type="entry name" value="Sigma3 and sigma4 domains of RNA polymerase sigma factors"/>
    <property type="match status" value="1"/>
</dbReference>
<evidence type="ECO:0000313" key="8">
    <source>
        <dbReference type="Proteomes" id="UP000551616"/>
    </source>
</evidence>
<dbReference type="InterPro" id="IPR013325">
    <property type="entry name" value="RNA_pol_sigma_r2"/>
</dbReference>
<dbReference type="PANTHER" id="PTHR43133:SF51">
    <property type="entry name" value="RNA POLYMERASE SIGMA FACTOR"/>
    <property type="match status" value="1"/>
</dbReference>
<comment type="similarity">
    <text evidence="1">Belongs to the sigma-70 factor family. ECF subfamily.</text>
</comment>
<dbReference type="InterPro" id="IPR013324">
    <property type="entry name" value="RNA_pol_sigma_r3/r4-like"/>
</dbReference>
<dbReference type="Pfam" id="PF08281">
    <property type="entry name" value="Sigma70_r4_2"/>
    <property type="match status" value="1"/>
</dbReference>
<dbReference type="Proteomes" id="UP000551616">
    <property type="component" value="Unassembled WGS sequence"/>
</dbReference>
<keyword evidence="2" id="KW-0805">Transcription regulation</keyword>
<dbReference type="Pfam" id="PF04542">
    <property type="entry name" value="Sigma70_r2"/>
    <property type="match status" value="1"/>
</dbReference>
<dbReference type="InterPro" id="IPR013249">
    <property type="entry name" value="RNA_pol_sigma70_r4_t2"/>
</dbReference>
<dbReference type="SUPFAM" id="SSF88946">
    <property type="entry name" value="Sigma2 domain of RNA polymerase sigma factors"/>
    <property type="match status" value="1"/>
</dbReference>
<dbReference type="InterPro" id="IPR039425">
    <property type="entry name" value="RNA_pol_sigma-70-like"/>
</dbReference>
<evidence type="ECO:0000256" key="2">
    <source>
        <dbReference type="ARBA" id="ARBA00023015"/>
    </source>
</evidence>
<dbReference type="NCBIfam" id="TIGR02937">
    <property type="entry name" value="sigma70-ECF"/>
    <property type="match status" value="1"/>
</dbReference>
<accession>A0A7V9A6N9</accession>
<evidence type="ECO:0000256" key="3">
    <source>
        <dbReference type="ARBA" id="ARBA00023082"/>
    </source>
</evidence>
<reference evidence="7 8" key="1">
    <citation type="submission" date="2020-05" db="EMBL/GenBank/DDBJ databases">
        <title>Bremerella alba sp. nov., a novel planctomycete isolated from the surface of the macroalga Fucus spiralis.</title>
        <authorList>
            <person name="Godinho O."/>
            <person name="Botelho R."/>
            <person name="Albuquerque L."/>
            <person name="Wiegand S."/>
            <person name="Da Costa M.S."/>
            <person name="Lobo-Da-Cunha A."/>
            <person name="Jogler C."/>
            <person name="Lage O.M."/>
        </authorList>
    </citation>
    <scope>NUCLEOTIDE SEQUENCE [LARGE SCALE GENOMIC DNA]</scope>
    <source>
        <strain evidence="7 8">FF15</strain>
    </source>
</reference>